<feature type="compositionally biased region" description="Polar residues" evidence="1">
    <location>
        <begin position="8"/>
        <end position="17"/>
    </location>
</feature>
<sequence>MRHDRQPEPQNFPTPIQTPVHGDRFPTGHNWPMADRGGRPAARRIKTLTQAALNADATVEQVETLLIDLDRTVVKLNSSIGDLDVTLERFNSTITSIDELAPRLISMVERLENIVSRVEAMVDIGEAVASPLATAENAVRGVVNAIRERTRL</sequence>
<keyword evidence="3" id="KW-1185">Reference proteome</keyword>
<evidence type="ECO:0000313" key="3">
    <source>
        <dbReference type="Proteomes" id="UP000465622"/>
    </source>
</evidence>
<evidence type="ECO:0000256" key="1">
    <source>
        <dbReference type="SAM" id="MobiDB-lite"/>
    </source>
</evidence>
<evidence type="ECO:0000313" key="2">
    <source>
        <dbReference type="EMBL" id="BBX36833.1"/>
    </source>
</evidence>
<dbReference type="EMBL" id="AP022567">
    <property type="protein sequence ID" value="BBX36833.1"/>
    <property type="molecule type" value="Genomic_DNA"/>
</dbReference>
<accession>A0ABM7I1S6</accession>
<reference evidence="2 3" key="1">
    <citation type="journal article" date="2019" name="Emerg. Microbes Infect.">
        <title>Comprehensive subspecies identification of 175 nontuberculous mycobacteria species based on 7547 genomic profiles.</title>
        <authorList>
            <person name="Matsumoto Y."/>
            <person name="Kinjo T."/>
            <person name="Motooka D."/>
            <person name="Nabeya D."/>
            <person name="Jung N."/>
            <person name="Uechi K."/>
            <person name="Horii T."/>
            <person name="Iida T."/>
            <person name="Fujita J."/>
            <person name="Nakamura S."/>
        </authorList>
    </citation>
    <scope>NUCLEOTIDE SEQUENCE [LARGE SCALE GENOMIC DNA]</scope>
    <source>
        <strain evidence="2 3">JCM 12375</strain>
    </source>
</reference>
<protein>
    <recommendedName>
        <fullName evidence="4">ATPase</fullName>
    </recommendedName>
</protein>
<name>A0ABM7I1S6_MYCME</name>
<gene>
    <name evidence="2" type="ORF">MMAGJ_61150</name>
</gene>
<proteinExistence type="predicted"/>
<organism evidence="2 3">
    <name type="scientific">Mycolicibacterium mageritense</name>
    <name type="common">Mycobacterium mageritense</name>
    <dbReference type="NCBI Taxonomy" id="53462"/>
    <lineage>
        <taxon>Bacteria</taxon>
        <taxon>Bacillati</taxon>
        <taxon>Actinomycetota</taxon>
        <taxon>Actinomycetes</taxon>
        <taxon>Mycobacteriales</taxon>
        <taxon>Mycobacteriaceae</taxon>
        <taxon>Mycolicibacterium</taxon>
    </lineage>
</organism>
<dbReference type="Proteomes" id="UP000465622">
    <property type="component" value="Chromosome"/>
</dbReference>
<evidence type="ECO:0008006" key="4">
    <source>
        <dbReference type="Google" id="ProtNLM"/>
    </source>
</evidence>
<feature type="region of interest" description="Disordered" evidence="1">
    <location>
        <begin position="1"/>
        <end position="38"/>
    </location>
</feature>